<feature type="region of interest" description="Disordered" evidence="1">
    <location>
        <begin position="423"/>
        <end position="476"/>
    </location>
</feature>
<reference evidence="3" key="1">
    <citation type="submission" date="2017-01" db="EMBL/GenBank/DDBJ databases">
        <authorList>
            <person name="Wang Y."/>
            <person name="White M."/>
            <person name="Kvist S."/>
            <person name="Moncalvo J.-M."/>
        </authorList>
    </citation>
    <scope>NUCLEOTIDE SEQUENCE [LARGE SCALE GENOMIC DNA]</scope>
    <source>
        <strain evidence="3">ID-206-W2</strain>
    </source>
</reference>
<gene>
    <name evidence="2" type="ORF">AYI69_g4569</name>
</gene>
<feature type="compositionally biased region" description="Polar residues" evidence="1">
    <location>
        <begin position="268"/>
        <end position="280"/>
    </location>
</feature>
<dbReference type="Proteomes" id="UP000187429">
    <property type="component" value="Unassembled WGS sequence"/>
</dbReference>
<evidence type="ECO:0000313" key="2">
    <source>
        <dbReference type="EMBL" id="OMJ24618.1"/>
    </source>
</evidence>
<dbReference type="AlphaFoldDB" id="A0A1R1YCG5"/>
<proteinExistence type="predicted"/>
<evidence type="ECO:0000313" key="3">
    <source>
        <dbReference type="Proteomes" id="UP000187429"/>
    </source>
</evidence>
<dbReference type="EMBL" id="LSSM01001795">
    <property type="protein sequence ID" value="OMJ24618.1"/>
    <property type="molecule type" value="Genomic_DNA"/>
</dbReference>
<keyword evidence="3" id="KW-1185">Reference proteome</keyword>
<name>A0A1R1YCG5_9FUNG</name>
<evidence type="ECO:0000256" key="1">
    <source>
        <dbReference type="SAM" id="MobiDB-lite"/>
    </source>
</evidence>
<feature type="compositionally biased region" description="Basic and acidic residues" evidence="1">
    <location>
        <begin position="443"/>
        <end position="458"/>
    </location>
</feature>
<accession>A0A1R1YCG5</accession>
<organism evidence="2 3">
    <name type="scientific">Smittium culicis</name>
    <dbReference type="NCBI Taxonomy" id="133412"/>
    <lineage>
        <taxon>Eukaryota</taxon>
        <taxon>Fungi</taxon>
        <taxon>Fungi incertae sedis</taxon>
        <taxon>Zoopagomycota</taxon>
        <taxon>Kickxellomycotina</taxon>
        <taxon>Harpellomycetes</taxon>
        <taxon>Harpellales</taxon>
        <taxon>Legeriomycetaceae</taxon>
        <taxon>Smittium</taxon>
    </lineage>
</organism>
<feature type="region of interest" description="Disordered" evidence="1">
    <location>
        <begin position="265"/>
        <end position="288"/>
    </location>
</feature>
<comment type="caution">
    <text evidence="2">The sequence shown here is derived from an EMBL/GenBank/DDBJ whole genome shotgun (WGS) entry which is preliminary data.</text>
</comment>
<sequence length="537" mass="60733">MNNEHQQPEQSIAALQFEIQKLKHLLVYVKTLSISAIKNRHPAPNGGHYKSNEVSKNFKLNIKASKEVKLLSDAKHQIDNPTESETKTFLEAIYGSSQDLVRLGFSYAHKWKNNRRVCISQAAGYDKDIAVSVPESNSPKFLNLFSKNFIKRIEKFRQNRLIKQASPVKRAQITPVNRTNSIKTTAVALEASEADPLGSNNGMEALNGIVNTLLKSNLPRVSDQLGEESLSSKKFGLYPTEPPYSAPAQPKKCMEEKTTYFTIKNKRSNGPNLSTVRIPNSSPPFNAPQKMEMGTKFRFTKKPTLTPQKKILLTRGPLCGQKLHCARIQNTWDYSKSKLLRYNLRVTDICKTREKENTTSFRHDSHKRVHNKRKLQSERFEVYKRLNNTRGQHRKIGRKIGLSPHITQPRFHKNVQILAPKHGHRKIGNNAQNCSGISGGSLRHSEDDHSPNSRKNEKNPPGSSPGTPPTVYNKSGYGYKRDVIRSSKCNNTSINKIPGAPDGYLKSTNQITLPARLPLPTIRKYHKRSFMMGRADK</sequence>
<protein>
    <submittedName>
        <fullName evidence="2">Uncharacterized protein</fullName>
    </submittedName>
</protein>